<evidence type="ECO:0000256" key="4">
    <source>
        <dbReference type="ARBA" id="ARBA00023157"/>
    </source>
</evidence>
<comment type="similarity">
    <text evidence="1">Belongs to the type-B carboxylesterase/lipase family.</text>
</comment>
<dbReference type="Proteomes" id="UP000504640">
    <property type="component" value="Unplaced"/>
</dbReference>
<dbReference type="PROSITE" id="PS51257">
    <property type="entry name" value="PROKAR_LIPOPROTEIN"/>
    <property type="match status" value="1"/>
</dbReference>
<feature type="signal peptide" evidence="5">
    <location>
        <begin position="1"/>
        <end position="26"/>
    </location>
</feature>
<feature type="domain" description="Carboxylesterase type B" evidence="6">
    <location>
        <begin position="33"/>
        <end position="511"/>
    </location>
</feature>
<organism evidence="7 8">
    <name type="scientific">Sapajus apella</name>
    <name type="common">Brown-capped capuchin</name>
    <name type="synonym">Cebus apella</name>
    <dbReference type="NCBI Taxonomy" id="9515"/>
    <lineage>
        <taxon>Eukaryota</taxon>
        <taxon>Metazoa</taxon>
        <taxon>Chordata</taxon>
        <taxon>Craniata</taxon>
        <taxon>Vertebrata</taxon>
        <taxon>Euteleostomi</taxon>
        <taxon>Mammalia</taxon>
        <taxon>Eutheria</taxon>
        <taxon>Euarchontoglires</taxon>
        <taxon>Primates</taxon>
        <taxon>Haplorrhini</taxon>
        <taxon>Platyrrhini</taxon>
        <taxon>Cebidae</taxon>
        <taxon>Cebinae</taxon>
        <taxon>Sapajus</taxon>
    </lineage>
</organism>
<evidence type="ECO:0000256" key="3">
    <source>
        <dbReference type="ARBA" id="ARBA00022801"/>
    </source>
</evidence>
<dbReference type="PROSITE" id="PS00122">
    <property type="entry name" value="CARBOXYLESTERASE_B_1"/>
    <property type="match status" value="2"/>
</dbReference>
<keyword evidence="3" id="KW-0378">Hydrolase</keyword>
<evidence type="ECO:0000259" key="6">
    <source>
        <dbReference type="Pfam" id="PF00135"/>
    </source>
</evidence>
<dbReference type="Pfam" id="PF00135">
    <property type="entry name" value="COesterase"/>
    <property type="match status" value="2"/>
</dbReference>
<feature type="chain" id="PRO_5026796714" evidence="5">
    <location>
        <begin position="27"/>
        <end position="1081"/>
    </location>
</feature>
<dbReference type="PROSITE" id="PS00941">
    <property type="entry name" value="CARBOXYLESTERASE_B_2"/>
    <property type="match status" value="1"/>
</dbReference>
<dbReference type="PANTHER" id="PTHR11559">
    <property type="entry name" value="CARBOXYLESTERASE"/>
    <property type="match status" value="1"/>
</dbReference>
<dbReference type="InterPro" id="IPR002018">
    <property type="entry name" value="CarbesteraseB"/>
</dbReference>
<dbReference type="Gene3D" id="3.40.50.1820">
    <property type="entry name" value="alpha/beta hydrolase"/>
    <property type="match status" value="2"/>
</dbReference>
<protein>
    <submittedName>
        <fullName evidence="8">Carboxylesterase 4A isoform X1</fullName>
    </submittedName>
</protein>
<keyword evidence="7" id="KW-1185">Reference proteome</keyword>
<dbReference type="RefSeq" id="XP_032140035.1">
    <property type="nucleotide sequence ID" value="XM_032284144.1"/>
</dbReference>
<evidence type="ECO:0000256" key="2">
    <source>
        <dbReference type="ARBA" id="ARBA00022487"/>
    </source>
</evidence>
<evidence type="ECO:0000313" key="7">
    <source>
        <dbReference type="Proteomes" id="UP000504640"/>
    </source>
</evidence>
<sequence length="1081" mass="120010">METTVRVESGVLVGVACLLLACLATAHGPEVAQPEVDTTLGRVRGRQVGVKGIDRLVNVFLGIPFARTPLGPDRFLAPHPAEPWEGVRDASTAPPMCLQDVERMNNNRFMLNGKHQIFSVSEDCLVLNIYSPAEATTGAGRPVMVWFHGGSLATGAATSYDGSALAAYGDVVVVTVQYRLGILGFFSTGDEHAPGNQGFLDVVAALRWVQGNITPFGGDLNCVTVFGGSAGGSIASGLVLSPVASGLFHRVITQSGVVTIPGIMTSHPWPLAQNIANSMACSSSSSAEMVQCLRQKEGEELALSKKLKTTIYPLTVDGTVFPKSPKELLKEKHFHLVPFLMGVNNHEFSWLIPRGWSLLDTMERMSWEDMLAILTPFLTSLDVPPEMMPTIIDEYLGSDLDPQAKRQAFQELMGDMLLNVPTFSFSRHLRDAGSPVFFYEFQHRPSSFVKIKPAWVKADHGAETAFVFGGPFLTDESSLLAFPEATEEEKQLSLTMMAQWTHFARTGLPSLLPTAGALWSMRWILCSSLTLCLMTQTALGALHTKKPQVVTKYGTLQGKHMHVEKTPIQVFLGVPFSRPPLGIRRFAPPEPLEPWQGTRDATTYPPACLQESWGQMASMYVNIRKRYKLLRFSEDCLYLNVYAPVREPGDAPLPVMVWFPGGAFVVGAASSYEGSYLAAREKVVLVFLQYRLGVFGFLSTGDSHARGNWGLLDQMAALRWVQENIAAFGGDPGNVTLFGQSAGAMCISGLMMSPLASGLFHRAITQSGTALFKLFITPNPLKVAKKVAHLAGCNHNSTQILVNCLRALSGAKVMHVSEKMRFFQLNFQKDPEETIWLMSPVVDGVVLPDDPLVLLTQGQISSVPYLLGVNNLEFNWLVPYIMKFPLNRQVMKKETIARMLWSTRTLLNITKEQIPLVVEEYLDNTNERDWKMLRNRMMDIVEDAAFVYATLKTAHYHRDASLPVYLYEFECYARGMIVKPRTDGADHGDEMYFLFGGPFATDLSTGKEKALSLRMMKYWANFARTGNPNDGNLPCWPRYDKDEKYLQLDFTTSVGKKLKEKKMAFWMSLYRSQRSEKQRQF</sequence>
<dbReference type="GO" id="GO:0052689">
    <property type="term" value="F:carboxylic ester hydrolase activity"/>
    <property type="evidence" value="ECO:0007669"/>
    <property type="project" value="UniProtKB-KW"/>
</dbReference>
<dbReference type="InterPro" id="IPR050309">
    <property type="entry name" value="Type-B_Carboxylest/Lipase"/>
</dbReference>
<reference evidence="8" key="1">
    <citation type="submission" date="2025-08" db="UniProtKB">
        <authorList>
            <consortium name="RefSeq"/>
        </authorList>
    </citation>
    <scope>IDENTIFICATION</scope>
    <source>
        <tissue evidence="8">Blood</tissue>
    </source>
</reference>
<evidence type="ECO:0000256" key="1">
    <source>
        <dbReference type="ARBA" id="ARBA00005964"/>
    </source>
</evidence>
<dbReference type="AlphaFoldDB" id="A0A6J3ICV1"/>
<dbReference type="GeneID" id="116555524"/>
<dbReference type="CTD" id="283848"/>
<keyword evidence="5" id="KW-0732">Signal</keyword>
<name>A0A6J3ICV1_SAPAP</name>
<gene>
    <name evidence="8" type="primary">CES4A</name>
</gene>
<dbReference type="FunFam" id="3.40.50.1820:FF:000011">
    <property type="entry name" value="Carboxylic ester hydrolase"/>
    <property type="match status" value="2"/>
</dbReference>
<feature type="domain" description="Carboxylesterase type B" evidence="6">
    <location>
        <begin position="546"/>
        <end position="1066"/>
    </location>
</feature>
<dbReference type="InterPro" id="IPR019826">
    <property type="entry name" value="Carboxylesterase_B_AS"/>
</dbReference>
<keyword evidence="4" id="KW-1015">Disulfide bond</keyword>
<dbReference type="InterPro" id="IPR019819">
    <property type="entry name" value="Carboxylesterase_B_CS"/>
</dbReference>
<dbReference type="InterPro" id="IPR029058">
    <property type="entry name" value="AB_hydrolase_fold"/>
</dbReference>
<accession>A0A6J3ICV1</accession>
<proteinExistence type="inferred from homology"/>
<dbReference type="CDD" id="cd00312">
    <property type="entry name" value="Esterase_lipase"/>
    <property type="match status" value="1"/>
</dbReference>
<evidence type="ECO:0000313" key="8">
    <source>
        <dbReference type="RefSeq" id="XP_032140035.1"/>
    </source>
</evidence>
<dbReference type="SUPFAM" id="SSF53474">
    <property type="entry name" value="alpha/beta-Hydrolases"/>
    <property type="match status" value="2"/>
</dbReference>
<evidence type="ECO:0000256" key="5">
    <source>
        <dbReference type="SAM" id="SignalP"/>
    </source>
</evidence>
<keyword evidence="2" id="KW-0719">Serine esterase</keyword>